<evidence type="ECO:0000259" key="1">
    <source>
        <dbReference type="PROSITE" id="PS51782"/>
    </source>
</evidence>
<protein>
    <submittedName>
        <fullName evidence="2">LysM</fullName>
    </submittedName>
</protein>
<dbReference type="SMART" id="SM00257">
    <property type="entry name" value="LysM"/>
    <property type="match status" value="1"/>
</dbReference>
<feature type="domain" description="LysM" evidence="1">
    <location>
        <begin position="54"/>
        <end position="98"/>
    </location>
</feature>
<dbReference type="InterPro" id="IPR036779">
    <property type="entry name" value="LysM_dom_sf"/>
</dbReference>
<evidence type="ECO:0000313" key="2">
    <source>
        <dbReference type="EMBL" id="XCO00186.1"/>
    </source>
</evidence>
<dbReference type="CDD" id="cd00118">
    <property type="entry name" value="LysM"/>
    <property type="match status" value="1"/>
</dbReference>
<accession>A0AAU8MH57</accession>
<sequence length="149" mass="17363">MIKYSLENVPDLISLLNTQRNNTYLDFVKYQQQKKKRVQQEAQTKQVQQSQQTAQYTVEKGDSPWRIAKKAGISLDELYNYNPGIKGKIIYPGDKLNVEPEYETKIVNLKDEQSFEERLDGDNFKTIQSAPHDSNYAILDKKKCYYSSI</sequence>
<dbReference type="Gene3D" id="3.10.350.10">
    <property type="entry name" value="LysM domain"/>
    <property type="match status" value="1"/>
</dbReference>
<dbReference type="EMBL" id="PP965496">
    <property type="protein sequence ID" value="XCO00186.1"/>
    <property type="molecule type" value="Genomic_DNA"/>
</dbReference>
<proteinExistence type="predicted"/>
<dbReference type="SUPFAM" id="SSF54106">
    <property type="entry name" value="LysM domain"/>
    <property type="match status" value="1"/>
</dbReference>
<name>A0AAU8MH57_9CAUD</name>
<dbReference type="InterPro" id="IPR018392">
    <property type="entry name" value="LysM"/>
</dbReference>
<dbReference type="Pfam" id="PF01476">
    <property type="entry name" value="LysM"/>
    <property type="match status" value="1"/>
</dbReference>
<organism evidence="2">
    <name type="scientific">Geladintestivirus 6</name>
    <dbReference type="NCBI Taxonomy" id="3233138"/>
    <lineage>
        <taxon>Viruses</taxon>
        <taxon>Duplodnaviria</taxon>
        <taxon>Heunggongvirae</taxon>
        <taxon>Uroviricota</taxon>
        <taxon>Caudoviricetes</taxon>
        <taxon>Crassvirales</taxon>
    </lineage>
</organism>
<reference evidence="2" key="1">
    <citation type="submission" date="2024-06" db="EMBL/GenBank/DDBJ databases">
        <title>Intestivirid acquisition increases across infancy in a wild primate population.</title>
        <authorList>
            <person name="Schneider-Creas I.A."/>
            <person name="Moya I.L."/>
            <person name="Chiou K.L."/>
            <person name="Baniel A."/>
            <person name="Azanaw Haile A."/>
            <person name="Kebede F."/>
            <person name="Abebe B."/>
            <person name="Snyder-Mackler N."/>
            <person name="Varsani A."/>
        </authorList>
    </citation>
    <scope>NUCLEOTIDE SEQUENCE</scope>
    <source>
        <strain evidence="2">Int_RNL_2018_1178_PEE</strain>
    </source>
</reference>
<dbReference type="PROSITE" id="PS51782">
    <property type="entry name" value="LYSM"/>
    <property type="match status" value="1"/>
</dbReference>